<accession>A0ABR3S0N6</accession>
<comment type="caution">
    <text evidence="2">The sequence shown here is derived from an EMBL/GenBank/DDBJ whole genome shotgun (WGS) entry which is preliminary data.</text>
</comment>
<feature type="chain" id="PRO_5045403666" evidence="1">
    <location>
        <begin position="21"/>
        <end position="316"/>
    </location>
</feature>
<evidence type="ECO:0000256" key="1">
    <source>
        <dbReference type="SAM" id="SignalP"/>
    </source>
</evidence>
<gene>
    <name evidence="2" type="ORF">SLS60_001842</name>
</gene>
<feature type="signal peptide" evidence="1">
    <location>
        <begin position="1"/>
        <end position="20"/>
    </location>
</feature>
<proteinExistence type="predicted"/>
<reference evidence="2 3" key="1">
    <citation type="submission" date="2024-02" db="EMBL/GenBank/DDBJ databases">
        <title>De novo assembly and annotation of 12 fungi associated with fruit tree decline syndrome in Ontario, Canada.</title>
        <authorList>
            <person name="Sulman M."/>
            <person name="Ellouze W."/>
            <person name="Ilyukhin E."/>
        </authorList>
    </citation>
    <scope>NUCLEOTIDE SEQUENCE [LARGE SCALE GENOMIC DNA]</scope>
    <source>
        <strain evidence="2 3">M42-189</strain>
    </source>
</reference>
<keyword evidence="1" id="KW-0732">Signal</keyword>
<evidence type="ECO:0000313" key="3">
    <source>
        <dbReference type="Proteomes" id="UP001521785"/>
    </source>
</evidence>
<evidence type="ECO:0000313" key="2">
    <source>
        <dbReference type="EMBL" id="KAL1610177.1"/>
    </source>
</evidence>
<protein>
    <submittedName>
        <fullName evidence="2">Uncharacterized protein</fullName>
    </submittedName>
</protein>
<name>A0ABR3S0N6_9PLEO</name>
<dbReference type="Proteomes" id="UP001521785">
    <property type="component" value="Unassembled WGS sequence"/>
</dbReference>
<sequence>MLIRRSVGLFFLFENFGCLASNNFSGHKIEGHFEITRAIWYWNLDKTHSFSRHHRQVMVNFLVASLVAAEGRRYDTRGLFVQRFIEAFINANLRDIDTEEQDDFLKHWYESDFDLITFSNKDMKRIMKKVQNLKEEYPPEPIKTNCFVSEARRHNYLLYCESAAAWAVQWMGAWEKQAEDMEKGEKEDQTRSLKWDTDLCDIMAALGVNEEVSSPKVVLWNITHISQLPAYLTPGHLALAEVQALGKDIEIVSPSRRLDAIPWMDPKAAVNMILCTQQSAQSEPTDKGMEDAPQLECTDVGMEDVFQSGSEGDCPC</sequence>
<dbReference type="EMBL" id="JAKJXO020000002">
    <property type="protein sequence ID" value="KAL1610177.1"/>
    <property type="molecule type" value="Genomic_DNA"/>
</dbReference>
<keyword evidence="3" id="KW-1185">Reference proteome</keyword>
<organism evidence="2 3">
    <name type="scientific">Paraconiothyrium brasiliense</name>
    <dbReference type="NCBI Taxonomy" id="300254"/>
    <lineage>
        <taxon>Eukaryota</taxon>
        <taxon>Fungi</taxon>
        <taxon>Dikarya</taxon>
        <taxon>Ascomycota</taxon>
        <taxon>Pezizomycotina</taxon>
        <taxon>Dothideomycetes</taxon>
        <taxon>Pleosporomycetidae</taxon>
        <taxon>Pleosporales</taxon>
        <taxon>Massarineae</taxon>
        <taxon>Didymosphaeriaceae</taxon>
        <taxon>Paraconiothyrium</taxon>
    </lineage>
</organism>